<sequence>MMRGDKVNKYYNMVRMYNILESDTNDIGSTIHFDKRNFDCFGIRIYHLLFMSCNLFELVAKEMAEEAVKDMVEKKVEDEGMGEARARKETPNNMKVWKVVPTICQFSSGEITFLPTGYKFNPLKALGEADINKRNLTWWQDYNSVKHDLTQIHNATLRNLIHALCSAGLLVSHIVIRGIRATYKRSVLFDGLYLPSL</sequence>
<proteinExistence type="predicted"/>
<name>A0A811T3X3_9EURY</name>
<protein>
    <submittedName>
        <fullName evidence="1">Uncharacterized protein</fullName>
    </submittedName>
</protein>
<gene>
    <name evidence="1" type="ORF">DIAAKJNI_00184</name>
</gene>
<comment type="caution">
    <text evidence="1">The sequence shown here is derived from an EMBL/GenBank/DDBJ whole genome shotgun (WGS) entry which is preliminary data.</text>
</comment>
<dbReference type="EMBL" id="CAJHIQ010000007">
    <property type="protein sequence ID" value="CAD6491966.1"/>
    <property type="molecule type" value="Genomic_DNA"/>
</dbReference>
<evidence type="ECO:0000313" key="2">
    <source>
        <dbReference type="Proteomes" id="UP000639006"/>
    </source>
</evidence>
<reference evidence="1" key="1">
    <citation type="submission" date="2020-10" db="EMBL/GenBank/DDBJ databases">
        <authorList>
            <person name="Hahn C.J."/>
            <person name="Laso-Perez R."/>
            <person name="Vulcano F."/>
            <person name="Vaziourakis K.-M."/>
            <person name="Stokke R."/>
            <person name="Steen I.H."/>
            <person name="Teske A."/>
            <person name="Boetius A."/>
            <person name="Liebeke M."/>
            <person name="Amann R."/>
            <person name="Knittel K."/>
        </authorList>
    </citation>
    <scope>NUCLEOTIDE SEQUENCE</scope>
    <source>
        <strain evidence="1">Gfbio:e3339647-f889-4370-9287-4fb5cb688e4c:AG392M11_GoMArc1</strain>
    </source>
</reference>
<dbReference type="AlphaFoldDB" id="A0A811T3X3"/>
<evidence type="ECO:0000313" key="1">
    <source>
        <dbReference type="EMBL" id="CAD6491966.1"/>
    </source>
</evidence>
<organism evidence="1 2">
    <name type="scientific">Candidatus Argoarchaeum ethanivorans</name>
    <dbReference type="NCBI Taxonomy" id="2608793"/>
    <lineage>
        <taxon>Archaea</taxon>
        <taxon>Methanobacteriati</taxon>
        <taxon>Methanobacteriota</taxon>
        <taxon>Stenosarchaea group</taxon>
        <taxon>Methanomicrobia</taxon>
        <taxon>Methanosarcinales</taxon>
        <taxon>Methanosarcinales incertae sedis</taxon>
        <taxon>GOM Arc I cluster</taxon>
        <taxon>Candidatus Argoarchaeum</taxon>
    </lineage>
</organism>
<accession>A0A811T3X3</accession>
<dbReference type="Proteomes" id="UP000639006">
    <property type="component" value="Unassembled WGS sequence"/>
</dbReference>